<dbReference type="AlphaFoldDB" id="A0A1H8DFR1"/>
<evidence type="ECO:0000313" key="2">
    <source>
        <dbReference type="EMBL" id="SEN06110.1"/>
    </source>
</evidence>
<name>A0A1H8DFR1_9BACL</name>
<sequence length="98" mass="11313">MISRFFMTGMAWIISSTTGKLDRNHILWRGIVNTTRFFVNGFSVNLHNSSDLLKGVNSMNREAWELIEEVSVYITVVFSIYLIIQFLEAAGVFDKFKE</sequence>
<gene>
    <name evidence="2" type="ORF">SAMN05444955_105160</name>
</gene>
<feature type="transmembrane region" description="Helical" evidence="1">
    <location>
        <begin position="70"/>
        <end position="93"/>
    </location>
</feature>
<dbReference type="EMBL" id="FOCQ01000005">
    <property type="protein sequence ID" value="SEN06110.1"/>
    <property type="molecule type" value="Genomic_DNA"/>
</dbReference>
<evidence type="ECO:0000313" key="3">
    <source>
        <dbReference type="Proteomes" id="UP000199695"/>
    </source>
</evidence>
<dbReference type="Proteomes" id="UP000199695">
    <property type="component" value="Unassembled WGS sequence"/>
</dbReference>
<proteinExistence type="predicted"/>
<keyword evidence="1" id="KW-0472">Membrane</keyword>
<protein>
    <submittedName>
        <fullName evidence="2">Uncharacterized protein</fullName>
    </submittedName>
</protein>
<organism evidence="2 3">
    <name type="scientific">Lihuaxuella thermophila</name>
    <dbReference type="NCBI Taxonomy" id="1173111"/>
    <lineage>
        <taxon>Bacteria</taxon>
        <taxon>Bacillati</taxon>
        <taxon>Bacillota</taxon>
        <taxon>Bacilli</taxon>
        <taxon>Bacillales</taxon>
        <taxon>Thermoactinomycetaceae</taxon>
        <taxon>Lihuaxuella</taxon>
    </lineage>
</organism>
<keyword evidence="1" id="KW-1133">Transmembrane helix</keyword>
<accession>A0A1H8DFR1</accession>
<keyword evidence="3" id="KW-1185">Reference proteome</keyword>
<reference evidence="2 3" key="1">
    <citation type="submission" date="2016-10" db="EMBL/GenBank/DDBJ databases">
        <authorList>
            <person name="de Groot N.N."/>
        </authorList>
    </citation>
    <scope>NUCLEOTIDE SEQUENCE [LARGE SCALE GENOMIC DNA]</scope>
    <source>
        <strain evidence="2 3">DSM 46701</strain>
    </source>
</reference>
<keyword evidence="1" id="KW-0812">Transmembrane</keyword>
<evidence type="ECO:0000256" key="1">
    <source>
        <dbReference type="SAM" id="Phobius"/>
    </source>
</evidence>
<dbReference type="STRING" id="1173111.SAMN05444955_105160"/>